<organism evidence="2 3">
    <name type="scientific">Xanthoceras sorbifolium</name>
    <dbReference type="NCBI Taxonomy" id="99658"/>
    <lineage>
        <taxon>Eukaryota</taxon>
        <taxon>Viridiplantae</taxon>
        <taxon>Streptophyta</taxon>
        <taxon>Embryophyta</taxon>
        <taxon>Tracheophyta</taxon>
        <taxon>Spermatophyta</taxon>
        <taxon>Magnoliopsida</taxon>
        <taxon>eudicotyledons</taxon>
        <taxon>Gunneridae</taxon>
        <taxon>Pentapetalae</taxon>
        <taxon>rosids</taxon>
        <taxon>malvids</taxon>
        <taxon>Sapindales</taxon>
        <taxon>Sapindaceae</taxon>
        <taxon>Xanthoceroideae</taxon>
        <taxon>Xanthoceras</taxon>
    </lineage>
</organism>
<keyword evidence="1" id="KW-0472">Membrane</keyword>
<name>A0ABQ8HHJ0_9ROSI</name>
<keyword evidence="1" id="KW-1133">Transmembrane helix</keyword>
<dbReference type="Proteomes" id="UP000827721">
    <property type="component" value="Unassembled WGS sequence"/>
</dbReference>
<dbReference type="PANTHER" id="PTHR31170:SF25">
    <property type="entry name" value="BNAA09G04570D PROTEIN"/>
    <property type="match status" value="1"/>
</dbReference>
<dbReference type="EMBL" id="JAFEMO010000010">
    <property type="protein sequence ID" value="KAH7560541.1"/>
    <property type="molecule type" value="Genomic_DNA"/>
</dbReference>
<protein>
    <submittedName>
        <fullName evidence="2">Uncharacterized protein</fullName>
    </submittedName>
</protein>
<feature type="transmembrane region" description="Helical" evidence="1">
    <location>
        <begin position="468"/>
        <end position="491"/>
    </location>
</feature>
<comment type="caution">
    <text evidence="2">The sequence shown here is derived from an EMBL/GenBank/DDBJ whole genome shotgun (WGS) entry which is preliminary data.</text>
</comment>
<gene>
    <name evidence="2" type="ORF">JRO89_XS10G0040400</name>
</gene>
<keyword evidence="3" id="KW-1185">Reference proteome</keyword>
<evidence type="ECO:0000313" key="3">
    <source>
        <dbReference type="Proteomes" id="UP000827721"/>
    </source>
</evidence>
<sequence>MMDKSENSSIDINSLANCLRDDVKALHPLSGDCCIYRVPRDIRMANESFYTPKLVSIGPLHHSMEELKAMEEHKVRYLEQFLQQTQVSLEDFLIFIRKKEEKLRNCYAETIALESRDFVKMILWDAAFLIELAVHGVFSSLSQLTYGLCFAACEFLSIEENLFEMQFFEAKHFVDLLRLCLLPPNHQLHTHKDSQLEAAPSITELHQVGIKFKVGSAKHLLDIRFNKGTLEIPKLTVGVVTKHLFTNIQIFERLHCDTKYVNEYVAFLNGLVNTPKVAEILIHNGIIENRVWDSEGVSTLFRQLSENVLVRYHDFYYRADVMTVPSILESSTAASSIPESSTATTSPQVILMGTNNNNQHQSLIAINFTQVSIKLIKGGNYAAWRSQFENLFFGYGLMGYLDGTKPCPPATIVASTSTEQPSANPDHQIWLRQDRLLLHAIQVSCMGAAQSISMMNNIRLFSFTNIQFYYVIAVAIIIILTSVHTVCSIIAL</sequence>
<evidence type="ECO:0000256" key="1">
    <source>
        <dbReference type="SAM" id="Phobius"/>
    </source>
</evidence>
<dbReference type="PANTHER" id="PTHR31170">
    <property type="entry name" value="BNAC04G53230D PROTEIN"/>
    <property type="match status" value="1"/>
</dbReference>
<evidence type="ECO:0000313" key="2">
    <source>
        <dbReference type="EMBL" id="KAH7560541.1"/>
    </source>
</evidence>
<dbReference type="Pfam" id="PF03140">
    <property type="entry name" value="DUF247"/>
    <property type="match status" value="2"/>
</dbReference>
<dbReference type="InterPro" id="IPR004158">
    <property type="entry name" value="DUF247_pln"/>
</dbReference>
<reference evidence="2 3" key="1">
    <citation type="submission" date="2021-02" db="EMBL/GenBank/DDBJ databases">
        <title>Plant Genome Project.</title>
        <authorList>
            <person name="Zhang R.-G."/>
        </authorList>
    </citation>
    <scope>NUCLEOTIDE SEQUENCE [LARGE SCALE GENOMIC DNA]</scope>
    <source>
        <tissue evidence="2">Leaves</tissue>
    </source>
</reference>
<accession>A0ABQ8HHJ0</accession>
<proteinExistence type="predicted"/>
<keyword evidence="1" id="KW-0812">Transmembrane</keyword>